<proteinExistence type="predicted"/>
<dbReference type="InterPro" id="IPR006124">
    <property type="entry name" value="Metalloenzyme"/>
</dbReference>
<comment type="caution">
    <text evidence="3">The sequence shown here is derived from an EMBL/GenBank/DDBJ whole genome shotgun (WGS) entry which is preliminary data.</text>
</comment>
<evidence type="ECO:0000313" key="3">
    <source>
        <dbReference type="EMBL" id="KFF06182.1"/>
    </source>
</evidence>
<feature type="chain" id="PRO_5001801382" description="Metalloenzyme domain-containing protein" evidence="1">
    <location>
        <begin position="19"/>
        <end position="361"/>
    </location>
</feature>
<dbReference type="RefSeq" id="WP_035684354.1">
    <property type="nucleotide sequence ID" value="NZ_JPRL01000001.1"/>
</dbReference>
<keyword evidence="1" id="KW-0732">Signal</keyword>
<dbReference type="SUPFAM" id="SSF53649">
    <property type="entry name" value="Alkaline phosphatase-like"/>
    <property type="match status" value="1"/>
</dbReference>
<dbReference type="AlphaFoldDB" id="A0A085ZP18"/>
<dbReference type="GO" id="GO:0046872">
    <property type="term" value="F:metal ion binding"/>
    <property type="evidence" value="ECO:0007669"/>
    <property type="project" value="InterPro"/>
</dbReference>
<organism evidence="3 4">
    <name type="scientific">Flavobacterium reichenbachii</name>
    <dbReference type="NCBI Taxonomy" id="362418"/>
    <lineage>
        <taxon>Bacteria</taxon>
        <taxon>Pseudomonadati</taxon>
        <taxon>Bacteroidota</taxon>
        <taxon>Flavobacteriia</taxon>
        <taxon>Flavobacteriales</taxon>
        <taxon>Flavobacteriaceae</taxon>
        <taxon>Flavobacterium</taxon>
    </lineage>
</organism>
<dbReference type="Gene3D" id="3.40.720.10">
    <property type="entry name" value="Alkaline Phosphatase, subunit A"/>
    <property type="match status" value="1"/>
</dbReference>
<dbReference type="STRING" id="362418.IW19_11855"/>
<dbReference type="GO" id="GO:0003824">
    <property type="term" value="F:catalytic activity"/>
    <property type="evidence" value="ECO:0007669"/>
    <property type="project" value="InterPro"/>
</dbReference>
<feature type="signal peptide" evidence="1">
    <location>
        <begin position="1"/>
        <end position="18"/>
    </location>
</feature>
<dbReference type="eggNOG" id="COG3119">
    <property type="taxonomic scope" value="Bacteria"/>
</dbReference>
<gene>
    <name evidence="3" type="ORF">IW19_11855</name>
</gene>
<feature type="domain" description="Metalloenzyme" evidence="2">
    <location>
        <begin position="216"/>
        <end position="299"/>
    </location>
</feature>
<dbReference type="EMBL" id="JPRL01000001">
    <property type="protein sequence ID" value="KFF06182.1"/>
    <property type="molecule type" value="Genomic_DNA"/>
</dbReference>
<dbReference type="Proteomes" id="UP000028715">
    <property type="component" value="Unassembled WGS sequence"/>
</dbReference>
<name>A0A085ZP18_9FLAO</name>
<protein>
    <recommendedName>
        <fullName evidence="2">Metalloenzyme domain-containing protein</fullName>
    </recommendedName>
</protein>
<evidence type="ECO:0000313" key="4">
    <source>
        <dbReference type="Proteomes" id="UP000028715"/>
    </source>
</evidence>
<sequence>MRKLILFLSFFVSMLSSAQKTENIIIITTDGFRWQEVFKGIDPAIANDKNFNQGDSTYIYKKFSGKDFAASREKLMPFLWSEIVQKGQIYGNRDFGNKVNVSNPYWFSYPGYSEIMTGNVDVQINSNAYKANPNVTVLEFLNQQPKLKGKVIAFGAWDAFDRILNEERSGFPVISAFDNVGGNKPTATQKLLNEMRTNSFKPFHEDECLDVFTHYEAMEELKTKKPKVLYISYGETDEWAHHGHYRSYLDAANQVDKWIKEIWNFVQNDPQYKNKTTLLITVDHGRGDKIKAQWKDHGADVAGASEIWFAAIGPEIAPNGEIKTESQLYQKQFAQTIAKIMGYTFTAPHPVAEEIQEILKK</sequence>
<dbReference type="OrthoDB" id="9791578at2"/>
<reference evidence="3 4" key="1">
    <citation type="submission" date="2014-07" db="EMBL/GenBank/DDBJ databases">
        <title>Genome of Flavobacterium reichenbachii LMG 25512.</title>
        <authorList>
            <person name="Stropko S.J."/>
            <person name="Pipes S.E."/>
            <person name="Newman J.D."/>
        </authorList>
    </citation>
    <scope>NUCLEOTIDE SEQUENCE [LARGE SCALE GENOMIC DNA]</scope>
    <source>
        <strain evidence="3 4">LMG 25512</strain>
    </source>
</reference>
<keyword evidence="4" id="KW-1185">Reference proteome</keyword>
<dbReference type="Pfam" id="PF01676">
    <property type="entry name" value="Metalloenzyme"/>
    <property type="match status" value="1"/>
</dbReference>
<evidence type="ECO:0000256" key="1">
    <source>
        <dbReference type="SAM" id="SignalP"/>
    </source>
</evidence>
<accession>A0A085ZP18</accession>
<dbReference type="InterPro" id="IPR017850">
    <property type="entry name" value="Alkaline_phosphatase_core_sf"/>
</dbReference>
<evidence type="ECO:0000259" key="2">
    <source>
        <dbReference type="Pfam" id="PF01676"/>
    </source>
</evidence>